<dbReference type="Proteomes" id="UP000309340">
    <property type="component" value="Unassembled WGS sequence"/>
</dbReference>
<protein>
    <submittedName>
        <fullName evidence="1">Uncharacterized protein</fullName>
    </submittedName>
</protein>
<name>A0A4U0X4J5_9PEZI</name>
<reference evidence="1 2" key="1">
    <citation type="submission" date="2017-03" db="EMBL/GenBank/DDBJ databases">
        <title>Genomes of endolithic fungi from Antarctica.</title>
        <authorList>
            <person name="Coleine C."/>
            <person name="Masonjones S."/>
            <person name="Stajich J.E."/>
        </authorList>
    </citation>
    <scope>NUCLEOTIDE SEQUENCE [LARGE SCALE GENOMIC DNA]</scope>
    <source>
        <strain evidence="1 2">CCFEE 5184</strain>
    </source>
</reference>
<proteinExistence type="predicted"/>
<evidence type="ECO:0000313" key="2">
    <source>
        <dbReference type="Proteomes" id="UP000309340"/>
    </source>
</evidence>
<comment type="caution">
    <text evidence="1">The sequence shown here is derived from an EMBL/GenBank/DDBJ whole genome shotgun (WGS) entry which is preliminary data.</text>
</comment>
<dbReference type="OrthoDB" id="5424391at2759"/>
<dbReference type="EMBL" id="NAJQ01000357">
    <property type="protein sequence ID" value="TKA71322.1"/>
    <property type="molecule type" value="Genomic_DNA"/>
</dbReference>
<dbReference type="AlphaFoldDB" id="A0A4U0X4J5"/>
<evidence type="ECO:0000313" key="1">
    <source>
        <dbReference type="EMBL" id="TKA71322.1"/>
    </source>
</evidence>
<keyword evidence="2" id="KW-1185">Reference proteome</keyword>
<accession>A0A4U0X4J5</accession>
<organism evidence="1 2">
    <name type="scientific">Friedmanniomyces simplex</name>
    <dbReference type="NCBI Taxonomy" id="329884"/>
    <lineage>
        <taxon>Eukaryota</taxon>
        <taxon>Fungi</taxon>
        <taxon>Dikarya</taxon>
        <taxon>Ascomycota</taxon>
        <taxon>Pezizomycotina</taxon>
        <taxon>Dothideomycetes</taxon>
        <taxon>Dothideomycetidae</taxon>
        <taxon>Mycosphaerellales</taxon>
        <taxon>Teratosphaeriaceae</taxon>
        <taxon>Friedmanniomyces</taxon>
    </lineage>
</organism>
<gene>
    <name evidence="1" type="ORF">B0A55_07135</name>
</gene>
<sequence length="218" mass="23890">MKGSAVFRSLKAWASKLHHQLPLSPKESQRLLTALTGSFRRHLDEVHPRAAADGKPKLGLGEISQISPRAIHSSAASADNHLASILTNPLLTKDRGSVSEADEDFANAKVELQTNAAKDPVLLLEEYNAKGAATLPIVRLCLQSFEESLVGLSVDKQREAVAETEPGRRTLLCLWRSGLHETKAFATGVEFLDLLSSALMREGLDNYLWEWLELDLGT</sequence>